<evidence type="ECO:0000256" key="5">
    <source>
        <dbReference type="ARBA" id="ARBA00022777"/>
    </source>
</evidence>
<reference evidence="10" key="1">
    <citation type="submission" date="2021-02" db="EMBL/GenBank/DDBJ databases">
        <title>Genome-Resolved Metagenomics of a Microbial Community Performing Photosynthetic Biological Nutrient Removal.</title>
        <authorList>
            <person name="Mcdaniel E.A."/>
        </authorList>
    </citation>
    <scope>NUCLEOTIDE SEQUENCE</scope>
    <source>
        <strain evidence="10">UWPOB_OBS1</strain>
    </source>
</reference>
<dbReference type="PANTHER" id="PTHR43289">
    <property type="entry name" value="MITOGEN-ACTIVATED PROTEIN KINASE KINASE KINASE 20-RELATED"/>
    <property type="match status" value="1"/>
</dbReference>
<keyword evidence="4 7" id="KW-0547">Nucleotide-binding</keyword>
<dbReference type="Gene3D" id="3.30.200.20">
    <property type="entry name" value="Phosphorylase Kinase, domain 1"/>
    <property type="match status" value="1"/>
</dbReference>
<keyword evidence="3" id="KW-0808">Transferase</keyword>
<feature type="domain" description="Protein kinase" evidence="9">
    <location>
        <begin position="15"/>
        <end position="301"/>
    </location>
</feature>
<dbReference type="SMART" id="SM00220">
    <property type="entry name" value="S_TKc"/>
    <property type="match status" value="1"/>
</dbReference>
<protein>
    <recommendedName>
        <fullName evidence="1">non-specific serine/threonine protein kinase</fullName>
        <ecNumber evidence="1">2.7.11.1</ecNumber>
    </recommendedName>
</protein>
<evidence type="ECO:0000313" key="10">
    <source>
        <dbReference type="EMBL" id="MBN8660274.1"/>
    </source>
</evidence>
<dbReference type="Gene3D" id="1.10.510.10">
    <property type="entry name" value="Transferase(Phosphotransferase) domain 1"/>
    <property type="match status" value="1"/>
</dbReference>
<evidence type="ECO:0000256" key="6">
    <source>
        <dbReference type="ARBA" id="ARBA00022840"/>
    </source>
</evidence>
<dbReference type="InterPro" id="IPR017441">
    <property type="entry name" value="Protein_kinase_ATP_BS"/>
</dbReference>
<dbReference type="PROSITE" id="PS00108">
    <property type="entry name" value="PROTEIN_KINASE_ST"/>
    <property type="match status" value="1"/>
</dbReference>
<dbReference type="FunFam" id="1.10.510.10:FF:000021">
    <property type="entry name" value="Serine/threonine protein kinase"/>
    <property type="match status" value="1"/>
</dbReference>
<dbReference type="InterPro" id="IPR000719">
    <property type="entry name" value="Prot_kinase_dom"/>
</dbReference>
<feature type="binding site" evidence="7">
    <location>
        <position position="45"/>
    </location>
    <ligand>
        <name>ATP</name>
        <dbReference type="ChEBI" id="CHEBI:30616"/>
    </ligand>
</feature>
<dbReference type="InterPro" id="IPR011009">
    <property type="entry name" value="Kinase-like_dom_sf"/>
</dbReference>
<keyword evidence="6 7" id="KW-0067">ATP-binding</keyword>
<proteinExistence type="predicted"/>
<keyword evidence="5 10" id="KW-0418">Kinase</keyword>
<dbReference type="Proteomes" id="UP000664277">
    <property type="component" value="Unassembled WGS sequence"/>
</dbReference>
<dbReference type="SUPFAM" id="SSF56112">
    <property type="entry name" value="Protein kinase-like (PK-like)"/>
    <property type="match status" value="1"/>
</dbReference>
<evidence type="ECO:0000256" key="1">
    <source>
        <dbReference type="ARBA" id="ARBA00012513"/>
    </source>
</evidence>
<gene>
    <name evidence="10" type="ORF">J0M35_07920</name>
</gene>
<evidence type="ECO:0000256" key="8">
    <source>
        <dbReference type="SAM" id="Phobius"/>
    </source>
</evidence>
<organism evidence="10 11">
    <name type="scientific">Candidatus Obscuribacter phosphatis</name>
    <dbReference type="NCBI Taxonomy" id="1906157"/>
    <lineage>
        <taxon>Bacteria</taxon>
        <taxon>Bacillati</taxon>
        <taxon>Candidatus Melainabacteria</taxon>
        <taxon>Candidatus Obscuribacterales</taxon>
        <taxon>Candidatus Obscuribacteraceae</taxon>
        <taxon>Candidatus Obscuribacter</taxon>
    </lineage>
</organism>
<keyword evidence="8" id="KW-0812">Transmembrane</keyword>
<dbReference type="Pfam" id="PF00069">
    <property type="entry name" value="Pkinase"/>
    <property type="match status" value="1"/>
</dbReference>
<dbReference type="PROSITE" id="PS50011">
    <property type="entry name" value="PROTEIN_KINASE_DOM"/>
    <property type="match status" value="1"/>
</dbReference>
<evidence type="ECO:0000256" key="4">
    <source>
        <dbReference type="ARBA" id="ARBA00022741"/>
    </source>
</evidence>
<dbReference type="EC" id="2.7.11.1" evidence="1"/>
<dbReference type="GO" id="GO:0005524">
    <property type="term" value="F:ATP binding"/>
    <property type="evidence" value="ECO:0007669"/>
    <property type="project" value="UniProtKB-UniRule"/>
</dbReference>
<evidence type="ECO:0000256" key="3">
    <source>
        <dbReference type="ARBA" id="ARBA00022679"/>
    </source>
</evidence>
<accession>A0A8J7P7K6</accession>
<dbReference type="GO" id="GO:0004674">
    <property type="term" value="F:protein serine/threonine kinase activity"/>
    <property type="evidence" value="ECO:0007669"/>
    <property type="project" value="UniProtKB-KW"/>
</dbReference>
<comment type="caution">
    <text evidence="10">The sequence shown here is derived from an EMBL/GenBank/DDBJ whole genome shotgun (WGS) entry which is preliminary data.</text>
</comment>
<dbReference type="InterPro" id="IPR008271">
    <property type="entry name" value="Ser/Thr_kinase_AS"/>
</dbReference>
<evidence type="ECO:0000256" key="7">
    <source>
        <dbReference type="PROSITE-ProRule" id="PRU10141"/>
    </source>
</evidence>
<dbReference type="EMBL" id="JAFLCK010000009">
    <property type="protein sequence ID" value="MBN8660274.1"/>
    <property type="molecule type" value="Genomic_DNA"/>
</dbReference>
<keyword evidence="2 10" id="KW-0723">Serine/threonine-protein kinase</keyword>
<dbReference type="CDD" id="cd14014">
    <property type="entry name" value="STKc_PknB_like"/>
    <property type="match status" value="1"/>
</dbReference>
<keyword evidence="8" id="KW-1133">Transmembrane helix</keyword>
<evidence type="ECO:0000256" key="2">
    <source>
        <dbReference type="ARBA" id="ARBA00022527"/>
    </source>
</evidence>
<evidence type="ECO:0000313" key="11">
    <source>
        <dbReference type="Proteomes" id="UP000664277"/>
    </source>
</evidence>
<name>A0A8J7P7K6_9BACT</name>
<dbReference type="PANTHER" id="PTHR43289:SF6">
    <property type="entry name" value="SERINE_THREONINE-PROTEIN KINASE NEKL-3"/>
    <property type="match status" value="1"/>
</dbReference>
<dbReference type="PROSITE" id="PS00107">
    <property type="entry name" value="PROTEIN_KINASE_ATP"/>
    <property type="match status" value="1"/>
</dbReference>
<feature type="transmembrane region" description="Helical" evidence="8">
    <location>
        <begin position="338"/>
        <end position="357"/>
    </location>
</feature>
<dbReference type="AlphaFoldDB" id="A0A8J7P7K6"/>
<sequence>MADLYRRGDLVGGDYRLGRPIGRGGMGAVFLAEHKLIPGTQYALKLLYPHLVNPEAWHRFQVEARVLARLEHPGIVKVYNFGIDKSKADAECPFYVMEYLDGESLASCIKHSETRRLEVSRALSLTIAVAQALDFSHRHGVIHRDVKPSNIIVLENGAMTAVKLVDFGIAKEVKKEGLFQSSQSAQQYATAAGAVFGTPYYLSPEQASGGELGEVDRRSDIYSLGCTLFECLTGRPPFVGESAFETVSMHVSSPVPRLSDIDKSNQFEEDLERIVSLALAKSPQMRYQSMAQFALDLERYLQGLSVYAAGIKSTGFSGPVLRAVQETEEERRRKLKRLLLLSALPLCLALLACLYVPRLLAVKTIPVFTDNDRRNSSLNRSSHEMLRKIGTEALRNENLVSDTKSLSAGSDSTESAVPKTALTGAQSLPGAPIRLSEERKQFFLTQLDCIADVYVTRYGTADYALFEKELLSQFKPYQVKDPANRWHFRFPSEYCLGRLNFDGKDYPARGELVLPQTKKGEKPTFYLREGFSPLFLKGFEPNAVKLFFTIGEDEQTKEAAQALKGWGQIDHLRLAHYKISKVSWRLLKLIPSPVIIQLSDCRFELPDVDKNVGFAKLEYMSLNCPHTKCSEILALLQWASSLPKLGRYELDRLSVDDDVIAALVKLKAYRGLSLSRTVVTPEQLKVLCRAKTIDGLIVTDWDFAAPDVLACLPLASHMKTVVLMDPAYTEKQKAEIKDAEQVAVRNIVWSEAERAQIAGCAKNLQLIARRHYFDTKSGKFYQFDD</sequence>
<evidence type="ECO:0000259" key="9">
    <source>
        <dbReference type="PROSITE" id="PS50011"/>
    </source>
</evidence>
<keyword evidence="8" id="KW-0472">Membrane</keyword>